<dbReference type="AlphaFoldDB" id="A0AAV7HVC2"/>
<evidence type="ECO:0000313" key="2">
    <source>
        <dbReference type="Proteomes" id="UP000826195"/>
    </source>
</evidence>
<keyword evidence="2" id="KW-1185">Reference proteome</keyword>
<evidence type="ECO:0000313" key="1">
    <source>
        <dbReference type="EMBL" id="KAH0534693.1"/>
    </source>
</evidence>
<dbReference type="EMBL" id="JAHXZJ010002982">
    <property type="protein sequence ID" value="KAH0534693.1"/>
    <property type="molecule type" value="Genomic_DNA"/>
</dbReference>
<sequence>MRAASRSPSDVGLVSNEDGVCFLSRATASIKDYCGSNESGESASSVEEMAGSSQARSQLELHLAWPRFSGLSQPGRAIPPKGVINKLGRC</sequence>
<reference evidence="1 2" key="1">
    <citation type="journal article" date="2021" name="J. Hered.">
        <title>A chromosome-level genome assembly of the parasitoid wasp, Cotesia glomerata (Hymenoptera: Braconidae).</title>
        <authorList>
            <person name="Pinto B.J."/>
            <person name="Weis J.J."/>
            <person name="Gamble T."/>
            <person name="Ode P.J."/>
            <person name="Paul R."/>
            <person name="Zaspel J.M."/>
        </authorList>
    </citation>
    <scope>NUCLEOTIDE SEQUENCE [LARGE SCALE GENOMIC DNA]</scope>
    <source>
        <strain evidence="1">CgM1</strain>
    </source>
</reference>
<comment type="caution">
    <text evidence="1">The sequence shown here is derived from an EMBL/GenBank/DDBJ whole genome shotgun (WGS) entry which is preliminary data.</text>
</comment>
<protein>
    <submittedName>
        <fullName evidence="1">Uncharacterized protein</fullName>
    </submittedName>
</protein>
<gene>
    <name evidence="1" type="ORF">KQX54_006985</name>
</gene>
<name>A0AAV7HVC2_COTGL</name>
<dbReference type="Proteomes" id="UP000826195">
    <property type="component" value="Unassembled WGS sequence"/>
</dbReference>
<proteinExistence type="predicted"/>
<organism evidence="1 2">
    <name type="scientific">Cotesia glomerata</name>
    <name type="common">Lepidopteran parasitic wasp</name>
    <name type="synonym">Apanteles glomeratus</name>
    <dbReference type="NCBI Taxonomy" id="32391"/>
    <lineage>
        <taxon>Eukaryota</taxon>
        <taxon>Metazoa</taxon>
        <taxon>Ecdysozoa</taxon>
        <taxon>Arthropoda</taxon>
        <taxon>Hexapoda</taxon>
        <taxon>Insecta</taxon>
        <taxon>Pterygota</taxon>
        <taxon>Neoptera</taxon>
        <taxon>Endopterygota</taxon>
        <taxon>Hymenoptera</taxon>
        <taxon>Apocrita</taxon>
        <taxon>Ichneumonoidea</taxon>
        <taxon>Braconidae</taxon>
        <taxon>Microgastrinae</taxon>
        <taxon>Cotesia</taxon>
    </lineage>
</organism>
<accession>A0AAV7HVC2</accession>